<comment type="cofactor">
    <cofactor evidence="13">
        <name>Mg(2+)</name>
        <dbReference type="ChEBI" id="CHEBI:18420"/>
    </cofactor>
</comment>
<evidence type="ECO:0000256" key="9">
    <source>
        <dbReference type="ARBA" id="ARBA00031996"/>
    </source>
</evidence>
<evidence type="ECO:0000259" key="14">
    <source>
        <dbReference type="Pfam" id="PF01648"/>
    </source>
</evidence>
<gene>
    <name evidence="16" type="ORF">DAI18_16660</name>
</gene>
<feature type="domain" description="4'-phosphopantetheinyl transferase" evidence="14">
    <location>
        <begin position="119"/>
        <end position="200"/>
    </location>
</feature>
<comment type="subunit">
    <text evidence="4">EntB, EntD, EntE, and EntF form a multienzyme complex called enterobactin synthase.</text>
</comment>
<evidence type="ECO:0000256" key="4">
    <source>
        <dbReference type="ARBA" id="ARBA00011503"/>
    </source>
</evidence>
<feature type="binding site" evidence="12">
    <location>
        <begin position="100"/>
        <end position="101"/>
    </location>
    <ligand>
        <name>CoA</name>
        <dbReference type="ChEBI" id="CHEBI:57287"/>
    </ligand>
</feature>
<keyword evidence="7" id="KW-0259">Enterobactin biosynthesis</keyword>
<dbReference type="Pfam" id="PF01648">
    <property type="entry name" value="ACPS"/>
    <property type="match status" value="1"/>
</dbReference>
<feature type="binding site" evidence="13">
    <location>
        <position position="124"/>
    </location>
    <ligand>
        <name>Mg(2+)</name>
        <dbReference type="ChEBI" id="CHEBI:18420"/>
    </ligand>
</feature>
<evidence type="ECO:0000256" key="7">
    <source>
        <dbReference type="ARBA" id="ARBA00023191"/>
    </source>
</evidence>
<dbReference type="InterPro" id="IPR037143">
    <property type="entry name" value="4-PPantetheinyl_Trfase_dom_sf"/>
</dbReference>
<dbReference type="InterPro" id="IPR008278">
    <property type="entry name" value="4-PPantetheinyl_Trfase_dom"/>
</dbReference>
<feature type="binding site" evidence="12">
    <location>
        <position position="169"/>
    </location>
    <ligand>
        <name>CoA</name>
        <dbReference type="ChEBI" id="CHEBI:57287"/>
    </ligand>
</feature>
<dbReference type="SUPFAM" id="SSF56214">
    <property type="entry name" value="4'-phosphopantetheinyl transferase"/>
    <property type="match status" value="1"/>
</dbReference>
<evidence type="ECO:0000256" key="1">
    <source>
        <dbReference type="ARBA" id="ARBA00003937"/>
    </source>
</evidence>
<dbReference type="GO" id="GO:0005886">
    <property type="term" value="C:plasma membrane"/>
    <property type="evidence" value="ECO:0007669"/>
    <property type="project" value="TreeGrafter"/>
</dbReference>
<keyword evidence="13" id="KW-0479">Metal-binding</keyword>
<keyword evidence="13" id="KW-0460">Magnesium</keyword>
<dbReference type="Gene3D" id="3.90.470.20">
    <property type="entry name" value="4'-phosphopantetheinyl transferase domain"/>
    <property type="match status" value="1"/>
</dbReference>
<evidence type="ECO:0000259" key="15">
    <source>
        <dbReference type="Pfam" id="PF17837"/>
    </source>
</evidence>
<sequence>MKPAPGGFVDRAVPLLPLPAGEAVSWAAVSFAGEAPFAAFAARLPVALQDAVPRRRNEFLAGRYCAVRALARAGCMDAAWPARRDDGLPVWPAGWLGSISHTADGALAAVAPCSACTALGVDIERIMSANQAEAVRSLVAMPGELEQLTGLTPAQALTLLFSAKEALYKALYPQLRRFVDFSAACVSGWQDHALSLRLAQHWGPDWPQGRCLPVAHAFVGPHVHTAVCVPA</sequence>
<protein>
    <recommendedName>
        <fullName evidence="5">Enterobactin synthase component D</fullName>
    </recommendedName>
    <alternativeName>
        <fullName evidence="8">4'-phosphopantetheinyl transferase EntD</fullName>
    </alternativeName>
    <alternativeName>
        <fullName evidence="9">Enterochelin synthase D</fullName>
    </alternativeName>
</protein>
<dbReference type="PANTHER" id="PTHR38096">
    <property type="entry name" value="ENTEROBACTIN SYNTHASE COMPONENT D"/>
    <property type="match status" value="1"/>
</dbReference>
<evidence type="ECO:0000256" key="6">
    <source>
        <dbReference type="ARBA" id="ARBA00022679"/>
    </source>
</evidence>
<comment type="function">
    <text evidence="1">Involved in the biosynthesis of the siderophore enterobactin (enterochelin), which is a macrocyclic trimeric lactone of N-(2,3-dihydroxybenzoyl)-serine. The serine trilactone serves as a scaffolding for the three catechol functionalities that provide hexadentate coordination for the tightly ligated iron(2+) atoms. Plays an essential role in the assembly of the enterobactin by catalyzing the transfer of the 4'-phosphopantetheine (Ppant) moiety from coenzyme A to the apo-domains of both EntB (ArCP domain) and EntF (PCP domain) to yield their holo-forms which make them competent for the activation of 2,3-dihydroxybenzoate (DHB) and L-serine, respectively.</text>
</comment>
<dbReference type="PANTHER" id="PTHR38096:SF1">
    <property type="entry name" value="ENTEROBACTIN SYNTHASE COMPONENT D"/>
    <property type="match status" value="1"/>
</dbReference>
<dbReference type="InterPro" id="IPR041354">
    <property type="entry name" value="4PPT_N"/>
</dbReference>
<comment type="pathway">
    <text evidence="2">Siderophore biosynthesis; enterobactin biosynthesis.</text>
</comment>
<feature type="binding site" evidence="12">
    <location>
        <position position="55"/>
    </location>
    <ligand>
        <name>CoA</name>
        <dbReference type="ChEBI" id="CHEBI:57287"/>
    </ligand>
</feature>
<evidence type="ECO:0000256" key="3">
    <source>
        <dbReference type="ARBA" id="ARBA00008342"/>
    </source>
</evidence>
<feature type="binding site" evidence="13">
    <location>
        <position position="123"/>
    </location>
    <ligand>
        <name>Mg(2+)</name>
        <dbReference type="ChEBI" id="CHEBI:18420"/>
    </ligand>
</feature>
<dbReference type="GO" id="GO:0009366">
    <property type="term" value="C:enterobactin synthetase complex"/>
    <property type="evidence" value="ECO:0007669"/>
    <property type="project" value="InterPro"/>
</dbReference>
<evidence type="ECO:0000256" key="11">
    <source>
        <dbReference type="ARBA" id="ARBA00049191"/>
    </source>
</evidence>
<dbReference type="EMBL" id="CP028519">
    <property type="protein sequence ID" value="AVY95498.1"/>
    <property type="molecule type" value="Genomic_DNA"/>
</dbReference>
<comment type="catalytic activity">
    <reaction evidence="10">
        <text>apo-[aryl-carrier protein] + CoA = holo-[aryl-carrier protein] + adenosine 3',5'-bisphosphate + H(+)</text>
        <dbReference type="Rhea" id="RHEA:48404"/>
        <dbReference type="Rhea" id="RHEA-COMP:15903"/>
        <dbReference type="Rhea" id="RHEA-COMP:17557"/>
        <dbReference type="ChEBI" id="CHEBI:15378"/>
        <dbReference type="ChEBI" id="CHEBI:29999"/>
        <dbReference type="ChEBI" id="CHEBI:57287"/>
        <dbReference type="ChEBI" id="CHEBI:58343"/>
        <dbReference type="ChEBI" id="CHEBI:64479"/>
    </reaction>
</comment>
<feature type="binding site" evidence="12">
    <location>
        <position position="122"/>
    </location>
    <ligand>
        <name>CoA</name>
        <dbReference type="ChEBI" id="CHEBI:57287"/>
    </ligand>
</feature>
<dbReference type="GO" id="GO:0009239">
    <property type="term" value="P:enterobactin biosynthetic process"/>
    <property type="evidence" value="ECO:0007669"/>
    <property type="project" value="UniProtKB-UniPathway"/>
</dbReference>
<feature type="binding site" evidence="12">
    <location>
        <position position="165"/>
    </location>
    <ligand>
        <name>CoA</name>
        <dbReference type="ChEBI" id="CHEBI:57287"/>
    </ligand>
</feature>
<dbReference type="PRINTS" id="PR01399">
    <property type="entry name" value="ENTSNTHTASED"/>
</dbReference>
<dbReference type="AlphaFoldDB" id="A0A2S0PDN5"/>
<keyword evidence="17" id="KW-1185">Reference proteome</keyword>
<evidence type="ECO:0000256" key="12">
    <source>
        <dbReference type="PIRSR" id="PIRSR603542-1"/>
    </source>
</evidence>
<dbReference type="Pfam" id="PF17837">
    <property type="entry name" value="4PPT_N"/>
    <property type="match status" value="1"/>
</dbReference>
<evidence type="ECO:0000256" key="5">
    <source>
        <dbReference type="ARBA" id="ARBA00019087"/>
    </source>
</evidence>
<dbReference type="GO" id="GO:0008897">
    <property type="term" value="F:holo-[acyl-carrier-protein] synthase activity"/>
    <property type="evidence" value="ECO:0007669"/>
    <property type="project" value="InterPro"/>
</dbReference>
<feature type="domain" description="4'-phosphopantetheinyl transferase N-terminal" evidence="15">
    <location>
        <begin position="48"/>
        <end position="111"/>
    </location>
</feature>
<accession>A0A2S0PDN5</accession>
<evidence type="ECO:0000256" key="10">
    <source>
        <dbReference type="ARBA" id="ARBA00049176"/>
    </source>
</evidence>
<comment type="catalytic activity">
    <reaction evidence="11">
        <text>apo-[peptidyl-carrier protein] + CoA = holo-[peptidyl-carrier protein] + adenosine 3',5'-bisphosphate + H(+)</text>
        <dbReference type="Rhea" id="RHEA:46228"/>
        <dbReference type="Rhea" id="RHEA-COMP:11479"/>
        <dbReference type="Rhea" id="RHEA-COMP:11480"/>
        <dbReference type="ChEBI" id="CHEBI:15378"/>
        <dbReference type="ChEBI" id="CHEBI:29999"/>
        <dbReference type="ChEBI" id="CHEBI:57287"/>
        <dbReference type="ChEBI" id="CHEBI:58343"/>
        <dbReference type="ChEBI" id="CHEBI:64479"/>
    </reaction>
</comment>
<evidence type="ECO:0000313" key="16">
    <source>
        <dbReference type="EMBL" id="AVY95498.1"/>
    </source>
</evidence>
<evidence type="ECO:0000256" key="13">
    <source>
        <dbReference type="PIRSR" id="PIRSR603542-2"/>
    </source>
</evidence>
<evidence type="ECO:0000256" key="8">
    <source>
        <dbReference type="ARBA" id="ARBA00029894"/>
    </source>
</evidence>
<evidence type="ECO:0000313" key="17">
    <source>
        <dbReference type="Proteomes" id="UP000244173"/>
    </source>
</evidence>
<organism evidence="16 17">
    <name type="scientific">Microvirgula aerodenitrificans</name>
    <dbReference type="NCBI Taxonomy" id="57480"/>
    <lineage>
        <taxon>Bacteria</taxon>
        <taxon>Pseudomonadati</taxon>
        <taxon>Pseudomonadota</taxon>
        <taxon>Betaproteobacteria</taxon>
        <taxon>Neisseriales</taxon>
        <taxon>Aquaspirillaceae</taxon>
        <taxon>Microvirgula</taxon>
    </lineage>
</organism>
<dbReference type="STRING" id="1122240.GCA_000620105_02320"/>
<dbReference type="UniPathway" id="UPA00017"/>
<evidence type="ECO:0000256" key="2">
    <source>
        <dbReference type="ARBA" id="ARBA00004993"/>
    </source>
</evidence>
<dbReference type="GO" id="GO:0000287">
    <property type="term" value="F:magnesium ion binding"/>
    <property type="evidence" value="ECO:0007669"/>
    <property type="project" value="InterPro"/>
</dbReference>
<dbReference type="Proteomes" id="UP000244173">
    <property type="component" value="Chromosome"/>
</dbReference>
<name>A0A2S0PDN5_9NEIS</name>
<dbReference type="InterPro" id="IPR003542">
    <property type="entry name" value="Enbac_synth_compD-like"/>
</dbReference>
<comment type="similarity">
    <text evidence="3">Belongs to the P-Pant transferase superfamily. EntD family.</text>
</comment>
<reference evidence="16 17" key="1">
    <citation type="submission" date="2018-04" db="EMBL/GenBank/DDBJ databases">
        <title>Denitrifier Microvirgula.</title>
        <authorList>
            <person name="Anderson E."/>
            <person name="Jang J."/>
            <person name="Ishii S."/>
        </authorList>
    </citation>
    <scope>NUCLEOTIDE SEQUENCE [LARGE SCALE GENOMIC DNA]</scope>
    <source>
        <strain evidence="16 17">BE2.4</strain>
    </source>
</reference>
<proteinExistence type="inferred from homology"/>
<feature type="binding site" evidence="13">
    <location>
        <position position="122"/>
    </location>
    <ligand>
        <name>Mg(2+)</name>
        <dbReference type="ChEBI" id="CHEBI:18420"/>
    </ligand>
</feature>
<keyword evidence="6 16" id="KW-0808">Transferase</keyword>
<dbReference type="KEGG" id="maer:DAI18_16660"/>
<feature type="binding site" evidence="12">
    <location>
        <position position="63"/>
    </location>
    <ligand>
        <name>CoA</name>
        <dbReference type="ChEBI" id="CHEBI:57287"/>
    </ligand>
</feature>